<evidence type="ECO:0000313" key="11">
    <source>
        <dbReference type="Proteomes" id="UP000215896"/>
    </source>
</evidence>
<protein>
    <submittedName>
        <fullName evidence="10">MFS transporter</fullName>
    </submittedName>
</protein>
<sequence>MSTTAQTPATLNTPQMRRILASAFLGSAIEFYDFALFSIAAALVFNKVFFAGMDPVVGTFASFMALATGYVARPLGGVIFGHFGDRIGRKKMLVLSMLLMGAATVALGLLPGSAQIGALAPILLVTLRVVQGIAVGGEWGGAATLALEHAPGGRRGLAATFASSGGPAGVLLATLVTSAFTLLPQQQFLAWGWRIPFLLSLALVIIGLWVRSSVAESPIFVAATKKVEERRIPIAEVLLKHPKMVVVGILVASAQFTVGGIMTVWAVSRAVQSGANQTQVLNIKAGSAVIVLIVTFTAAALSDRYGRKLIMAIGMIGMALFTYPALVLVESGSVRNFAIALVVAQIFQSMTFGPLAGYLSELFPTKVRFTGASLTYQGGSTLGAGFSPAIATAVIAAGGVGALAGAWSGLLVLCLLALLLGSPRGRDRIDLEAIDEQEAAEDGAAPVAPEPKTGSAAG</sequence>
<dbReference type="Proteomes" id="UP000215896">
    <property type="component" value="Unassembled WGS sequence"/>
</dbReference>
<feature type="region of interest" description="Disordered" evidence="7">
    <location>
        <begin position="435"/>
        <end position="458"/>
    </location>
</feature>
<evidence type="ECO:0000256" key="1">
    <source>
        <dbReference type="ARBA" id="ARBA00004651"/>
    </source>
</evidence>
<organism evidence="10 11">
    <name type="scientific">Enemella evansiae</name>
    <dbReference type="NCBI Taxonomy" id="2016499"/>
    <lineage>
        <taxon>Bacteria</taxon>
        <taxon>Bacillati</taxon>
        <taxon>Actinomycetota</taxon>
        <taxon>Actinomycetes</taxon>
        <taxon>Propionibacteriales</taxon>
        <taxon>Propionibacteriaceae</taxon>
        <taxon>Enemella</taxon>
    </lineage>
</organism>
<dbReference type="InterPro" id="IPR005829">
    <property type="entry name" value="Sugar_transporter_CS"/>
</dbReference>
<dbReference type="GO" id="GO:0022857">
    <property type="term" value="F:transmembrane transporter activity"/>
    <property type="evidence" value="ECO:0007669"/>
    <property type="project" value="InterPro"/>
</dbReference>
<dbReference type="AlphaFoldDB" id="A0A255GBS1"/>
<evidence type="ECO:0000256" key="8">
    <source>
        <dbReference type="SAM" id="Phobius"/>
    </source>
</evidence>
<dbReference type="SUPFAM" id="SSF103473">
    <property type="entry name" value="MFS general substrate transporter"/>
    <property type="match status" value="1"/>
</dbReference>
<dbReference type="PANTHER" id="PTHR43045">
    <property type="entry name" value="SHIKIMATE TRANSPORTER"/>
    <property type="match status" value="1"/>
</dbReference>
<feature type="transmembrane region" description="Helical" evidence="8">
    <location>
        <begin position="404"/>
        <end position="421"/>
    </location>
</feature>
<dbReference type="Gene3D" id="1.20.1250.20">
    <property type="entry name" value="MFS general substrate transporter like domains"/>
    <property type="match status" value="2"/>
</dbReference>
<dbReference type="Pfam" id="PF07690">
    <property type="entry name" value="MFS_1"/>
    <property type="match status" value="1"/>
</dbReference>
<dbReference type="InterPro" id="IPR020846">
    <property type="entry name" value="MFS_dom"/>
</dbReference>
<dbReference type="RefSeq" id="WP_094405935.1">
    <property type="nucleotide sequence ID" value="NZ_NMVN01000012.1"/>
</dbReference>
<evidence type="ECO:0000313" key="10">
    <source>
        <dbReference type="EMBL" id="OYO12902.1"/>
    </source>
</evidence>
<accession>A0A255GBS1</accession>
<feature type="transmembrane region" description="Helical" evidence="8">
    <location>
        <begin position="309"/>
        <end position="326"/>
    </location>
</feature>
<comment type="subcellular location">
    <subcellularLocation>
        <location evidence="1">Cell membrane</location>
        <topology evidence="1">Multi-pass membrane protein</topology>
    </subcellularLocation>
</comment>
<name>A0A255GBS1_9ACTN</name>
<evidence type="ECO:0000256" key="6">
    <source>
        <dbReference type="ARBA" id="ARBA00023136"/>
    </source>
</evidence>
<comment type="caution">
    <text evidence="10">The sequence shown here is derived from an EMBL/GenBank/DDBJ whole genome shotgun (WGS) entry which is preliminary data.</text>
</comment>
<keyword evidence="5 8" id="KW-1133">Transmembrane helix</keyword>
<feature type="transmembrane region" description="Helical" evidence="8">
    <location>
        <begin position="244"/>
        <end position="268"/>
    </location>
</feature>
<reference evidence="10 11" key="1">
    <citation type="submission" date="2017-07" db="EMBL/GenBank/DDBJ databases">
        <title>Draft whole genome sequences of clinical Proprionibacteriaceae strains.</title>
        <authorList>
            <person name="Bernier A.-M."/>
            <person name="Bernard K."/>
            <person name="Domingo M.-C."/>
        </authorList>
    </citation>
    <scope>NUCLEOTIDE SEQUENCE [LARGE SCALE GENOMIC DNA]</scope>
    <source>
        <strain evidence="10 11">NML 030167</strain>
    </source>
</reference>
<feature type="transmembrane region" description="Helical" evidence="8">
    <location>
        <begin position="20"/>
        <end position="45"/>
    </location>
</feature>
<keyword evidence="2" id="KW-0813">Transport</keyword>
<feature type="transmembrane region" description="Helical" evidence="8">
    <location>
        <begin position="92"/>
        <end position="110"/>
    </location>
</feature>
<evidence type="ECO:0000256" key="2">
    <source>
        <dbReference type="ARBA" id="ARBA00022448"/>
    </source>
</evidence>
<dbReference type="CDD" id="cd17369">
    <property type="entry name" value="MFS_ShiA_like"/>
    <property type="match status" value="1"/>
</dbReference>
<feature type="transmembrane region" description="Helical" evidence="8">
    <location>
        <begin position="280"/>
        <end position="302"/>
    </location>
</feature>
<keyword evidence="4 8" id="KW-0812">Transmembrane</keyword>
<proteinExistence type="predicted"/>
<dbReference type="GO" id="GO:0005886">
    <property type="term" value="C:plasma membrane"/>
    <property type="evidence" value="ECO:0007669"/>
    <property type="project" value="UniProtKB-SubCell"/>
</dbReference>
<dbReference type="PROSITE" id="PS00216">
    <property type="entry name" value="SUGAR_TRANSPORT_1"/>
    <property type="match status" value="1"/>
</dbReference>
<dbReference type="Pfam" id="PF00083">
    <property type="entry name" value="Sugar_tr"/>
    <property type="match status" value="1"/>
</dbReference>
<dbReference type="PANTHER" id="PTHR43045:SF1">
    <property type="entry name" value="SHIKIMATE TRANSPORTER"/>
    <property type="match status" value="1"/>
</dbReference>
<evidence type="ECO:0000256" key="4">
    <source>
        <dbReference type="ARBA" id="ARBA00022692"/>
    </source>
</evidence>
<dbReference type="OrthoDB" id="9066401at2"/>
<feature type="transmembrane region" description="Helical" evidence="8">
    <location>
        <begin position="57"/>
        <end position="80"/>
    </location>
</feature>
<dbReference type="InterPro" id="IPR011701">
    <property type="entry name" value="MFS"/>
</dbReference>
<feature type="transmembrane region" description="Helical" evidence="8">
    <location>
        <begin position="195"/>
        <end position="223"/>
    </location>
</feature>
<evidence type="ECO:0000256" key="5">
    <source>
        <dbReference type="ARBA" id="ARBA00022989"/>
    </source>
</evidence>
<keyword evidence="3" id="KW-1003">Cell membrane</keyword>
<evidence type="ECO:0000256" key="3">
    <source>
        <dbReference type="ARBA" id="ARBA00022475"/>
    </source>
</evidence>
<dbReference type="EMBL" id="NMVO01000014">
    <property type="protein sequence ID" value="OYO12902.1"/>
    <property type="molecule type" value="Genomic_DNA"/>
</dbReference>
<keyword evidence="6 8" id="KW-0472">Membrane</keyword>
<dbReference type="PROSITE" id="PS00217">
    <property type="entry name" value="SUGAR_TRANSPORT_2"/>
    <property type="match status" value="1"/>
</dbReference>
<feature type="domain" description="Major facilitator superfamily (MFS) profile" evidence="9">
    <location>
        <begin position="19"/>
        <end position="426"/>
    </location>
</feature>
<gene>
    <name evidence="10" type="ORF">CGZ94_13530</name>
</gene>
<dbReference type="PROSITE" id="PS50850">
    <property type="entry name" value="MFS"/>
    <property type="match status" value="1"/>
</dbReference>
<dbReference type="InterPro" id="IPR005828">
    <property type="entry name" value="MFS_sugar_transport-like"/>
</dbReference>
<feature type="transmembrane region" description="Helical" evidence="8">
    <location>
        <begin position="338"/>
        <end position="359"/>
    </location>
</feature>
<evidence type="ECO:0000259" key="9">
    <source>
        <dbReference type="PROSITE" id="PS50850"/>
    </source>
</evidence>
<keyword evidence="11" id="KW-1185">Reference proteome</keyword>
<dbReference type="InterPro" id="IPR036259">
    <property type="entry name" value="MFS_trans_sf"/>
</dbReference>
<evidence type="ECO:0000256" key="7">
    <source>
        <dbReference type="SAM" id="MobiDB-lite"/>
    </source>
</evidence>
<feature type="transmembrane region" description="Helical" evidence="8">
    <location>
        <begin position="157"/>
        <end position="183"/>
    </location>
</feature>